<dbReference type="SUPFAM" id="SSF55120">
    <property type="entry name" value="Pseudouridine synthase"/>
    <property type="match status" value="1"/>
</dbReference>
<keyword evidence="3" id="KW-1185">Reference proteome</keyword>
<protein>
    <submittedName>
        <fullName evidence="2">Pseudouridine synthase</fullName>
    </submittedName>
</protein>
<evidence type="ECO:0000313" key="3">
    <source>
        <dbReference type="Proteomes" id="UP001221189"/>
    </source>
</evidence>
<dbReference type="InterPro" id="IPR006224">
    <property type="entry name" value="PsdUridine_synth_RluA-like_CS"/>
</dbReference>
<dbReference type="RefSeq" id="WP_273598535.1">
    <property type="nucleotide sequence ID" value="NZ_JAQQXT010000001.1"/>
</dbReference>
<sequence>MTRARSLDLPLRDGVGVSAVALPQTGPWGLMLDFLDQRMPAVTRAVWAARMQNASVFGEQGQVLPPEAPFHGGGRIFYYRELAVEPVSPFTESIVFQDDRLLVADKPHFLPVTPGGRYVRETLLTRLKQRTGLLHLSPAHRIDRETAGLVMFTVQPQDRGAYQNLFRDREVSKVYEAIAPFRADLQLPLIRRSRMQESAAAFMQSIEVDGEVNAETRIELRECLAGDANLARYALHPSTGQRHQLRVHMNALGLPIVGDSIYPELLPPQDAADFGRPLQLLAKALSFVDPLSGQPRHFESKLRLTGGV</sequence>
<dbReference type="InterPro" id="IPR006145">
    <property type="entry name" value="PsdUridine_synth_RsuA/RluA"/>
</dbReference>
<evidence type="ECO:0000259" key="1">
    <source>
        <dbReference type="Pfam" id="PF00849"/>
    </source>
</evidence>
<accession>A0ABT5K8X1</accession>
<gene>
    <name evidence="2" type="ORF">PRZ03_00575</name>
</gene>
<dbReference type="PANTHER" id="PTHR21600:SF84">
    <property type="entry name" value="PSEUDOURIDINE SYNTHASE RSUA_RLUA-LIKE DOMAIN-CONTAINING PROTEIN"/>
    <property type="match status" value="1"/>
</dbReference>
<evidence type="ECO:0000313" key="2">
    <source>
        <dbReference type="EMBL" id="MDC8770044.1"/>
    </source>
</evidence>
<dbReference type="EMBL" id="JAQQXT010000001">
    <property type="protein sequence ID" value="MDC8770044.1"/>
    <property type="molecule type" value="Genomic_DNA"/>
</dbReference>
<dbReference type="PROSITE" id="PS01129">
    <property type="entry name" value="PSI_RLU"/>
    <property type="match status" value="1"/>
</dbReference>
<organism evidence="2 3">
    <name type="scientific">Roseateles albus</name>
    <dbReference type="NCBI Taxonomy" id="2987525"/>
    <lineage>
        <taxon>Bacteria</taxon>
        <taxon>Pseudomonadati</taxon>
        <taxon>Pseudomonadota</taxon>
        <taxon>Betaproteobacteria</taxon>
        <taxon>Burkholderiales</taxon>
        <taxon>Sphaerotilaceae</taxon>
        <taxon>Roseateles</taxon>
    </lineage>
</organism>
<feature type="domain" description="Pseudouridine synthase RsuA/RluA-like" evidence="1">
    <location>
        <begin position="101"/>
        <end position="251"/>
    </location>
</feature>
<dbReference type="Gene3D" id="3.30.2350.10">
    <property type="entry name" value="Pseudouridine synthase"/>
    <property type="match status" value="1"/>
</dbReference>
<dbReference type="InterPro" id="IPR020103">
    <property type="entry name" value="PsdUridine_synth_cat_dom_sf"/>
</dbReference>
<dbReference type="Pfam" id="PF00849">
    <property type="entry name" value="PseudoU_synth_2"/>
    <property type="match status" value="1"/>
</dbReference>
<dbReference type="InterPro" id="IPR050188">
    <property type="entry name" value="RluA_PseudoU_synthase"/>
</dbReference>
<dbReference type="Proteomes" id="UP001221189">
    <property type="component" value="Unassembled WGS sequence"/>
</dbReference>
<comment type="caution">
    <text evidence="2">The sequence shown here is derived from an EMBL/GenBank/DDBJ whole genome shotgun (WGS) entry which is preliminary data.</text>
</comment>
<proteinExistence type="predicted"/>
<reference evidence="2 3" key="1">
    <citation type="submission" date="2022-10" db="EMBL/GenBank/DDBJ databases">
        <title>Paucibacter sp. hw1 Genome sequencing.</title>
        <authorList>
            <person name="Park S."/>
        </authorList>
    </citation>
    <scope>NUCLEOTIDE SEQUENCE [LARGE SCALE GENOMIC DNA]</scope>
    <source>
        <strain evidence="3">hw1</strain>
    </source>
</reference>
<name>A0ABT5K8X1_9BURK</name>
<dbReference type="PANTHER" id="PTHR21600">
    <property type="entry name" value="MITOCHONDRIAL RNA PSEUDOURIDINE SYNTHASE"/>
    <property type="match status" value="1"/>
</dbReference>